<keyword evidence="5" id="KW-1185">Reference proteome</keyword>
<comment type="similarity">
    <text evidence="1">Belongs to the LOB domain-containing protein family.</text>
</comment>
<organism evidence="4 5">
    <name type="scientific">Trema orientale</name>
    <name type="common">Charcoal tree</name>
    <name type="synonym">Celtis orientalis</name>
    <dbReference type="NCBI Taxonomy" id="63057"/>
    <lineage>
        <taxon>Eukaryota</taxon>
        <taxon>Viridiplantae</taxon>
        <taxon>Streptophyta</taxon>
        <taxon>Embryophyta</taxon>
        <taxon>Tracheophyta</taxon>
        <taxon>Spermatophyta</taxon>
        <taxon>Magnoliopsida</taxon>
        <taxon>eudicotyledons</taxon>
        <taxon>Gunneridae</taxon>
        <taxon>Pentapetalae</taxon>
        <taxon>rosids</taxon>
        <taxon>fabids</taxon>
        <taxon>Rosales</taxon>
        <taxon>Cannabaceae</taxon>
        <taxon>Trema</taxon>
    </lineage>
</organism>
<gene>
    <name evidence="4" type="ORF">TorRG33x02_319460</name>
</gene>
<dbReference type="PANTHER" id="PTHR31301:SF103">
    <property type="entry name" value="LOB DOMAIN-CONTAINING PROTEIN 5-RELATED"/>
    <property type="match status" value="1"/>
</dbReference>
<proteinExistence type="inferred from homology"/>
<dbReference type="STRING" id="63057.A0A2P5BIY5"/>
<feature type="compositionally biased region" description="Basic and acidic residues" evidence="2">
    <location>
        <begin position="234"/>
        <end position="243"/>
    </location>
</feature>
<evidence type="ECO:0000313" key="5">
    <source>
        <dbReference type="Proteomes" id="UP000237000"/>
    </source>
</evidence>
<sequence>MAVSRASDQRVHQPCAGCRHQRKKCEERCELAPYFPARKFKEYKNAHRVFGTSNIYRIMAAVEPDQRQATADSILLEGNARRSDPVRGCYGVLRTLRSQLSFHEKQLRTVNQHLAYYRERENNILKRQDLDMKRHPFSINTSISTTTIMSPSSGPSAQFLHHDDQTSDLDGFRFPQEIVDLSTLEESADLKPFDLELIDQMMESYNHHEDKAFASNAESRKSSTGFNENGTLIVKDEKSAEEE</sequence>
<dbReference type="AlphaFoldDB" id="A0A2P5BIY5"/>
<evidence type="ECO:0000259" key="3">
    <source>
        <dbReference type="PROSITE" id="PS50891"/>
    </source>
</evidence>
<dbReference type="EMBL" id="JXTC01000512">
    <property type="protein sequence ID" value="PON48723.1"/>
    <property type="molecule type" value="Genomic_DNA"/>
</dbReference>
<dbReference type="PROSITE" id="PS50891">
    <property type="entry name" value="LOB"/>
    <property type="match status" value="1"/>
</dbReference>
<reference evidence="5" key="1">
    <citation type="submission" date="2016-06" db="EMBL/GenBank/DDBJ databases">
        <title>Parallel loss of symbiosis genes in relatives of nitrogen-fixing non-legume Parasponia.</title>
        <authorList>
            <person name="Van Velzen R."/>
            <person name="Holmer R."/>
            <person name="Bu F."/>
            <person name="Rutten L."/>
            <person name="Van Zeijl A."/>
            <person name="Liu W."/>
            <person name="Santuari L."/>
            <person name="Cao Q."/>
            <person name="Sharma T."/>
            <person name="Shen D."/>
            <person name="Roswanjaya Y."/>
            <person name="Wardhani T."/>
            <person name="Kalhor M.S."/>
            <person name="Jansen J."/>
            <person name="Van den Hoogen J."/>
            <person name="Gungor B."/>
            <person name="Hartog M."/>
            <person name="Hontelez J."/>
            <person name="Verver J."/>
            <person name="Yang W.-C."/>
            <person name="Schijlen E."/>
            <person name="Repin R."/>
            <person name="Schilthuizen M."/>
            <person name="Schranz E."/>
            <person name="Heidstra R."/>
            <person name="Miyata K."/>
            <person name="Fedorova E."/>
            <person name="Kohlen W."/>
            <person name="Bisseling T."/>
            <person name="Smit S."/>
            <person name="Geurts R."/>
        </authorList>
    </citation>
    <scope>NUCLEOTIDE SEQUENCE [LARGE SCALE GENOMIC DNA]</scope>
    <source>
        <strain evidence="5">cv. RG33-2</strain>
    </source>
</reference>
<feature type="region of interest" description="Disordered" evidence="2">
    <location>
        <begin position="209"/>
        <end position="243"/>
    </location>
</feature>
<evidence type="ECO:0000313" key="4">
    <source>
        <dbReference type="EMBL" id="PON48723.1"/>
    </source>
</evidence>
<evidence type="ECO:0000256" key="2">
    <source>
        <dbReference type="SAM" id="MobiDB-lite"/>
    </source>
</evidence>
<dbReference type="InParanoid" id="A0A2P5BIY5"/>
<dbReference type="Proteomes" id="UP000237000">
    <property type="component" value="Unassembled WGS sequence"/>
</dbReference>
<name>A0A2P5BIY5_TREOI</name>
<protein>
    <submittedName>
        <fullName evidence="4">Lateral organ boundaries domain containing protein</fullName>
    </submittedName>
</protein>
<dbReference type="PANTHER" id="PTHR31301">
    <property type="entry name" value="LOB DOMAIN-CONTAINING PROTEIN 4-RELATED"/>
    <property type="match status" value="1"/>
</dbReference>
<evidence type="ECO:0000256" key="1">
    <source>
        <dbReference type="ARBA" id="ARBA00005474"/>
    </source>
</evidence>
<feature type="domain" description="LOB" evidence="3">
    <location>
        <begin position="13"/>
        <end position="114"/>
    </location>
</feature>
<dbReference type="OrthoDB" id="1159422at2759"/>
<dbReference type="Pfam" id="PF03195">
    <property type="entry name" value="LOB"/>
    <property type="match status" value="1"/>
</dbReference>
<dbReference type="InterPro" id="IPR004883">
    <property type="entry name" value="LOB"/>
</dbReference>
<accession>A0A2P5BIY5</accession>
<comment type="caution">
    <text evidence="4">The sequence shown here is derived from an EMBL/GenBank/DDBJ whole genome shotgun (WGS) entry which is preliminary data.</text>
</comment>